<accession>A0A0D0BH03</accession>
<evidence type="ECO:0000313" key="1">
    <source>
        <dbReference type="EMBL" id="KIK63250.1"/>
    </source>
</evidence>
<proteinExistence type="predicted"/>
<evidence type="ECO:0000313" key="2">
    <source>
        <dbReference type="Proteomes" id="UP000053593"/>
    </source>
</evidence>
<keyword evidence="2" id="KW-1185">Reference proteome</keyword>
<dbReference type="Proteomes" id="UP000053593">
    <property type="component" value="Unassembled WGS sequence"/>
</dbReference>
<dbReference type="EMBL" id="KN834765">
    <property type="protein sequence ID" value="KIK63250.1"/>
    <property type="molecule type" value="Genomic_DNA"/>
</dbReference>
<dbReference type="AlphaFoldDB" id="A0A0D0BH03"/>
<organism evidence="1 2">
    <name type="scientific">Collybiopsis luxurians FD-317 M1</name>
    <dbReference type="NCBI Taxonomy" id="944289"/>
    <lineage>
        <taxon>Eukaryota</taxon>
        <taxon>Fungi</taxon>
        <taxon>Dikarya</taxon>
        <taxon>Basidiomycota</taxon>
        <taxon>Agaricomycotina</taxon>
        <taxon>Agaricomycetes</taxon>
        <taxon>Agaricomycetidae</taxon>
        <taxon>Agaricales</taxon>
        <taxon>Marasmiineae</taxon>
        <taxon>Omphalotaceae</taxon>
        <taxon>Collybiopsis</taxon>
        <taxon>Collybiopsis luxurians</taxon>
    </lineage>
</organism>
<name>A0A0D0BH03_9AGAR</name>
<protein>
    <submittedName>
        <fullName evidence="1">Uncharacterized protein</fullName>
    </submittedName>
</protein>
<dbReference type="HOGENOM" id="CLU_1038489_0_0_1"/>
<sequence>MSKLSTNDQLWFPSDLPPPLLVQDQFPTSLNVMFLVICFPLPLQLYLPELASNRKFIDAWAPSEWIPFTIESMVAHVEKPFKIYYDLPQNNIAPAFQDEAPILDVEGLNVELEEEKDEDNDNNQEEYWGRYGEQIVPDNEEYDSDKMDADNNDYAMQTDGVPNEVAIASGSGSGSGAIQNLLTSSAAHGDPCIGLVVKSHLEKDNGTRDVRSQELEGNHYMQVITTCVTNCYIAETRQSEVYSLFQAPMYDVFDYWALDLHDWKKIYL</sequence>
<gene>
    <name evidence="1" type="ORF">GYMLUDRAFT_57951</name>
</gene>
<reference evidence="1 2" key="1">
    <citation type="submission" date="2014-04" db="EMBL/GenBank/DDBJ databases">
        <title>Evolutionary Origins and Diversification of the Mycorrhizal Mutualists.</title>
        <authorList>
            <consortium name="DOE Joint Genome Institute"/>
            <consortium name="Mycorrhizal Genomics Consortium"/>
            <person name="Kohler A."/>
            <person name="Kuo A."/>
            <person name="Nagy L.G."/>
            <person name="Floudas D."/>
            <person name="Copeland A."/>
            <person name="Barry K.W."/>
            <person name="Cichocki N."/>
            <person name="Veneault-Fourrey C."/>
            <person name="LaButti K."/>
            <person name="Lindquist E.A."/>
            <person name="Lipzen A."/>
            <person name="Lundell T."/>
            <person name="Morin E."/>
            <person name="Murat C."/>
            <person name="Riley R."/>
            <person name="Ohm R."/>
            <person name="Sun H."/>
            <person name="Tunlid A."/>
            <person name="Henrissat B."/>
            <person name="Grigoriev I.V."/>
            <person name="Hibbett D.S."/>
            <person name="Martin F."/>
        </authorList>
    </citation>
    <scope>NUCLEOTIDE SEQUENCE [LARGE SCALE GENOMIC DNA]</scope>
    <source>
        <strain evidence="1 2">FD-317 M1</strain>
    </source>
</reference>